<name>A0AAD3S8K2_NEPGR</name>
<proteinExistence type="predicted"/>
<comment type="caution">
    <text evidence="1">The sequence shown here is derived from an EMBL/GenBank/DDBJ whole genome shotgun (WGS) entry which is preliminary data.</text>
</comment>
<evidence type="ECO:0000313" key="1">
    <source>
        <dbReference type="EMBL" id="GMH06326.1"/>
    </source>
</evidence>
<gene>
    <name evidence="1" type="ORF">Nepgr_008166</name>
</gene>
<sequence>MISNLALAREKIQSDHKEELEKMYFTATGEVPSEEIAEKMVSGCLKLEVIEGQRSLHQGAKRSMRLQGYAEGFE</sequence>
<dbReference type="EMBL" id="BSYO01000006">
    <property type="protein sequence ID" value="GMH06326.1"/>
    <property type="molecule type" value="Genomic_DNA"/>
</dbReference>
<dbReference type="AlphaFoldDB" id="A0AAD3S8K2"/>
<organism evidence="1 2">
    <name type="scientific">Nepenthes gracilis</name>
    <name type="common">Slender pitcher plant</name>
    <dbReference type="NCBI Taxonomy" id="150966"/>
    <lineage>
        <taxon>Eukaryota</taxon>
        <taxon>Viridiplantae</taxon>
        <taxon>Streptophyta</taxon>
        <taxon>Embryophyta</taxon>
        <taxon>Tracheophyta</taxon>
        <taxon>Spermatophyta</taxon>
        <taxon>Magnoliopsida</taxon>
        <taxon>eudicotyledons</taxon>
        <taxon>Gunneridae</taxon>
        <taxon>Pentapetalae</taxon>
        <taxon>Caryophyllales</taxon>
        <taxon>Nepenthaceae</taxon>
        <taxon>Nepenthes</taxon>
    </lineage>
</organism>
<dbReference type="Proteomes" id="UP001279734">
    <property type="component" value="Unassembled WGS sequence"/>
</dbReference>
<protein>
    <submittedName>
        <fullName evidence="1">Uncharacterized protein</fullName>
    </submittedName>
</protein>
<reference evidence="1" key="1">
    <citation type="submission" date="2023-05" db="EMBL/GenBank/DDBJ databases">
        <title>Nepenthes gracilis genome sequencing.</title>
        <authorList>
            <person name="Fukushima K."/>
        </authorList>
    </citation>
    <scope>NUCLEOTIDE SEQUENCE</scope>
    <source>
        <strain evidence="1">SING2019-196</strain>
    </source>
</reference>
<keyword evidence="2" id="KW-1185">Reference proteome</keyword>
<accession>A0AAD3S8K2</accession>
<evidence type="ECO:0000313" key="2">
    <source>
        <dbReference type="Proteomes" id="UP001279734"/>
    </source>
</evidence>